<evidence type="ECO:0000256" key="2">
    <source>
        <dbReference type="ARBA" id="ARBA00022527"/>
    </source>
</evidence>
<keyword evidence="9" id="KW-1133">Transmembrane helix</keyword>
<keyword evidence="9" id="KW-0812">Transmembrane</keyword>
<feature type="compositionally biased region" description="Acidic residues" evidence="8">
    <location>
        <begin position="397"/>
        <end position="410"/>
    </location>
</feature>
<dbReference type="Gene3D" id="3.30.200.20">
    <property type="entry name" value="Phosphorylase Kinase, domain 1"/>
    <property type="match status" value="1"/>
</dbReference>
<dbReference type="PROSITE" id="PS50011">
    <property type="entry name" value="PROTEIN_KINASE_DOM"/>
    <property type="match status" value="1"/>
</dbReference>
<dbReference type="InterPro" id="IPR000719">
    <property type="entry name" value="Prot_kinase_dom"/>
</dbReference>
<evidence type="ECO:0000256" key="1">
    <source>
        <dbReference type="ARBA" id="ARBA00012513"/>
    </source>
</evidence>
<keyword evidence="9" id="KW-0472">Membrane</keyword>
<dbReference type="SMART" id="SM00220">
    <property type="entry name" value="S_TKc"/>
    <property type="match status" value="1"/>
</dbReference>
<evidence type="ECO:0000256" key="3">
    <source>
        <dbReference type="ARBA" id="ARBA00022679"/>
    </source>
</evidence>
<organism evidence="11 12">
    <name type="scientific">Nocardioides bigeumensis</name>
    <dbReference type="NCBI Taxonomy" id="433657"/>
    <lineage>
        <taxon>Bacteria</taxon>
        <taxon>Bacillati</taxon>
        <taxon>Actinomycetota</taxon>
        <taxon>Actinomycetes</taxon>
        <taxon>Propionibacteriales</taxon>
        <taxon>Nocardioidaceae</taxon>
        <taxon>Nocardioides</taxon>
    </lineage>
</organism>
<evidence type="ECO:0000313" key="12">
    <source>
        <dbReference type="Proteomes" id="UP001500575"/>
    </source>
</evidence>
<dbReference type="EMBL" id="BAAAQQ010000013">
    <property type="protein sequence ID" value="GAA2131667.1"/>
    <property type="molecule type" value="Genomic_DNA"/>
</dbReference>
<proteinExistence type="predicted"/>
<dbReference type="Pfam" id="PF00069">
    <property type="entry name" value="Pkinase"/>
    <property type="match status" value="1"/>
</dbReference>
<comment type="caution">
    <text evidence="11">The sequence shown here is derived from an EMBL/GenBank/DDBJ whole genome shotgun (WGS) entry which is preliminary data.</text>
</comment>
<feature type="binding site" evidence="7">
    <location>
        <position position="42"/>
    </location>
    <ligand>
        <name>ATP</name>
        <dbReference type="ChEBI" id="CHEBI:30616"/>
    </ligand>
</feature>
<dbReference type="PANTHER" id="PTHR43289:SF6">
    <property type="entry name" value="SERINE_THREONINE-PROTEIN KINASE NEKL-3"/>
    <property type="match status" value="1"/>
</dbReference>
<dbReference type="Proteomes" id="UP001500575">
    <property type="component" value="Unassembled WGS sequence"/>
</dbReference>
<evidence type="ECO:0000256" key="7">
    <source>
        <dbReference type="PROSITE-ProRule" id="PRU10141"/>
    </source>
</evidence>
<dbReference type="EC" id="2.7.11.1" evidence="1"/>
<evidence type="ECO:0000256" key="5">
    <source>
        <dbReference type="ARBA" id="ARBA00022777"/>
    </source>
</evidence>
<feature type="domain" description="Protein kinase" evidence="10">
    <location>
        <begin position="13"/>
        <end position="268"/>
    </location>
</feature>
<feature type="transmembrane region" description="Helical" evidence="9">
    <location>
        <begin position="330"/>
        <end position="353"/>
    </location>
</feature>
<evidence type="ECO:0000256" key="4">
    <source>
        <dbReference type="ARBA" id="ARBA00022741"/>
    </source>
</evidence>
<keyword evidence="5" id="KW-0418">Kinase</keyword>
<dbReference type="RefSeq" id="WP_344305149.1">
    <property type="nucleotide sequence ID" value="NZ_BAAAQQ010000013.1"/>
</dbReference>
<keyword evidence="2" id="KW-0723">Serine/threonine-protein kinase</keyword>
<dbReference type="InterPro" id="IPR008271">
    <property type="entry name" value="Ser/Thr_kinase_AS"/>
</dbReference>
<dbReference type="PROSITE" id="PS00107">
    <property type="entry name" value="PROTEIN_KINASE_ATP"/>
    <property type="match status" value="1"/>
</dbReference>
<reference evidence="12" key="1">
    <citation type="journal article" date="2019" name="Int. J. Syst. Evol. Microbiol.">
        <title>The Global Catalogue of Microorganisms (GCM) 10K type strain sequencing project: providing services to taxonomists for standard genome sequencing and annotation.</title>
        <authorList>
            <consortium name="The Broad Institute Genomics Platform"/>
            <consortium name="The Broad Institute Genome Sequencing Center for Infectious Disease"/>
            <person name="Wu L."/>
            <person name="Ma J."/>
        </authorList>
    </citation>
    <scope>NUCLEOTIDE SEQUENCE [LARGE SCALE GENOMIC DNA]</scope>
    <source>
        <strain evidence="12">JCM 16021</strain>
    </source>
</reference>
<dbReference type="SUPFAM" id="SSF56112">
    <property type="entry name" value="Protein kinase-like (PK-like)"/>
    <property type="match status" value="1"/>
</dbReference>
<dbReference type="CDD" id="cd14014">
    <property type="entry name" value="STKc_PknB_like"/>
    <property type="match status" value="1"/>
</dbReference>
<evidence type="ECO:0000256" key="6">
    <source>
        <dbReference type="ARBA" id="ARBA00022840"/>
    </source>
</evidence>
<protein>
    <recommendedName>
        <fullName evidence="1">non-specific serine/threonine protein kinase</fullName>
        <ecNumber evidence="1">2.7.11.1</ecNumber>
    </recommendedName>
</protein>
<feature type="region of interest" description="Disordered" evidence="8">
    <location>
        <begin position="268"/>
        <end position="325"/>
    </location>
</feature>
<dbReference type="InterPro" id="IPR011009">
    <property type="entry name" value="Kinase-like_dom_sf"/>
</dbReference>
<dbReference type="InterPro" id="IPR017441">
    <property type="entry name" value="Protein_kinase_ATP_BS"/>
</dbReference>
<feature type="compositionally biased region" description="Low complexity" evidence="8">
    <location>
        <begin position="300"/>
        <end position="310"/>
    </location>
</feature>
<evidence type="ECO:0000256" key="8">
    <source>
        <dbReference type="SAM" id="MobiDB-lite"/>
    </source>
</evidence>
<dbReference type="PROSITE" id="PS00108">
    <property type="entry name" value="PROTEIN_KINASE_ST"/>
    <property type="match status" value="1"/>
</dbReference>
<feature type="region of interest" description="Disordered" evidence="8">
    <location>
        <begin position="358"/>
        <end position="431"/>
    </location>
</feature>
<evidence type="ECO:0000259" key="10">
    <source>
        <dbReference type="PROSITE" id="PS50011"/>
    </source>
</evidence>
<accession>A0ABP5KJB3</accession>
<evidence type="ECO:0000313" key="11">
    <source>
        <dbReference type="EMBL" id="GAA2131667.1"/>
    </source>
</evidence>
<keyword evidence="3" id="KW-0808">Transferase</keyword>
<keyword evidence="6 7" id="KW-0067">ATP-binding</keyword>
<feature type="compositionally biased region" description="Pro residues" evidence="8">
    <location>
        <begin position="411"/>
        <end position="421"/>
    </location>
</feature>
<dbReference type="PANTHER" id="PTHR43289">
    <property type="entry name" value="MITOGEN-ACTIVATED PROTEIN KINASE KINASE KINASE 20-RELATED"/>
    <property type="match status" value="1"/>
</dbReference>
<name>A0ABP5KJB3_9ACTN</name>
<dbReference type="Gene3D" id="1.10.510.10">
    <property type="entry name" value="Transferase(Phosphotransferase) domain 1"/>
    <property type="match status" value="1"/>
</dbReference>
<keyword evidence="12" id="KW-1185">Reference proteome</keyword>
<keyword evidence="4 7" id="KW-0547">Nucleotide-binding</keyword>
<evidence type="ECO:0000256" key="9">
    <source>
        <dbReference type="SAM" id="Phobius"/>
    </source>
</evidence>
<sequence length="517" mass="53242">MPAAPTTVVGGRYRLERAVGAGGMGVVWLGHDQVLGRPVALKRVGVLPGESADDRRRAMREARAAAALNHRHAVSVFDVVEHEDAPWLVMEYVEAQTLADLLAAGPLRAERAARIGAQVASALAAAHAAGIIHRDVKPANILVADDDEAKISDFGIAHLVVDERLTRTGLVSGTPAYFSPELASGAADPGPASDVWALGATLYAAVEGHPPHPRQANVLATLKSIAGDPVPPPVRAGLLTLPLTHLLDPDPDSRWTMAEAARALDELTHQGDASTVAAPPPTREAAARTPAPAPTPTSTPAPEATTASAPAPAPRPVPGATPAAPRRSRAYPLALGAAAALLALIAVLVALALRDPGAQDPTASDPERGAASSSSDESGSDESSPEESSSGKPKETEEPDPSADPTEDPSPEPSNPAPAPGGGPVRTVDGYYDLVPDDLDTAWAMLTPELQAEIGRGTYDGFWSTIADVDATDVRSTGPGAVTARITYTRNDGTTTAEDRAFTLVRAGEGYLIASDG</sequence>
<gene>
    <name evidence="11" type="ORF">GCM10009843_35440</name>
</gene>